<comment type="caution">
    <text evidence="1">The sequence shown here is derived from an EMBL/GenBank/DDBJ whole genome shotgun (WGS) entry which is preliminary data.</text>
</comment>
<proteinExistence type="predicted"/>
<dbReference type="Proteomes" id="UP000821845">
    <property type="component" value="Chromosome 10"/>
</dbReference>
<evidence type="ECO:0000313" key="2">
    <source>
        <dbReference type="Proteomes" id="UP000821845"/>
    </source>
</evidence>
<gene>
    <name evidence="1" type="ORF">HPB50_026358</name>
</gene>
<dbReference type="EMBL" id="CM023490">
    <property type="protein sequence ID" value="KAH6943743.1"/>
    <property type="molecule type" value="Genomic_DNA"/>
</dbReference>
<sequence length="382" mass="41694">MRPEESKRTTTAPPLTLPAVARPHFYRHKSYVIIGGLGGFGLELTEWMVTRGCRKLLLTSRSGLRTGYQGLCLNRWSEMGAEVLVSGDDVSTEDGARKVIETATSMGPVGGIFNLAVVLRDALIENQSAETYADACKPKVLGTQCLDRMSRDHCRELDHFIVFSSVSCGRGNIGQTNYGFANSVMERLCEQRAADGLPGLAIQWGPIGDVGLLEKQEDADVETAGFSLQPISSCMAVMDYCLSQKHPVVSCFVKSSTSSTQDNRDKRDLVESVVRILGIKDPSKMNPTVSLGELGIDSLMSIEMKQLLERDYDVTLSVQEIRQLTVSQIKGMSESRSGNCAAPETSATAETGDWEQDLRSYRDGPLRVESSEPIVSTIGKPL</sequence>
<accession>A0ACB7TC85</accession>
<keyword evidence="2" id="KW-1185">Reference proteome</keyword>
<reference evidence="1" key="1">
    <citation type="submission" date="2020-05" db="EMBL/GenBank/DDBJ databases">
        <title>Large-scale comparative analyses of tick genomes elucidate their genetic diversity and vector capacities.</title>
        <authorList>
            <person name="Jia N."/>
            <person name="Wang J."/>
            <person name="Shi W."/>
            <person name="Du L."/>
            <person name="Sun Y."/>
            <person name="Zhan W."/>
            <person name="Jiang J."/>
            <person name="Wang Q."/>
            <person name="Zhang B."/>
            <person name="Ji P."/>
            <person name="Sakyi L.B."/>
            <person name="Cui X."/>
            <person name="Yuan T."/>
            <person name="Jiang B."/>
            <person name="Yang W."/>
            <person name="Lam T.T.-Y."/>
            <person name="Chang Q."/>
            <person name="Ding S."/>
            <person name="Wang X."/>
            <person name="Zhu J."/>
            <person name="Ruan X."/>
            <person name="Zhao L."/>
            <person name="Wei J."/>
            <person name="Que T."/>
            <person name="Du C."/>
            <person name="Cheng J."/>
            <person name="Dai P."/>
            <person name="Han X."/>
            <person name="Huang E."/>
            <person name="Gao Y."/>
            <person name="Liu J."/>
            <person name="Shao H."/>
            <person name="Ye R."/>
            <person name="Li L."/>
            <person name="Wei W."/>
            <person name="Wang X."/>
            <person name="Wang C."/>
            <person name="Yang T."/>
            <person name="Huo Q."/>
            <person name="Li W."/>
            <person name="Guo W."/>
            <person name="Chen H."/>
            <person name="Zhou L."/>
            <person name="Ni X."/>
            <person name="Tian J."/>
            <person name="Zhou Y."/>
            <person name="Sheng Y."/>
            <person name="Liu T."/>
            <person name="Pan Y."/>
            <person name="Xia L."/>
            <person name="Li J."/>
            <person name="Zhao F."/>
            <person name="Cao W."/>
        </authorList>
    </citation>
    <scope>NUCLEOTIDE SEQUENCE</scope>
    <source>
        <strain evidence="1">Hyas-2018</strain>
    </source>
</reference>
<organism evidence="1 2">
    <name type="scientific">Hyalomma asiaticum</name>
    <name type="common">Tick</name>
    <dbReference type="NCBI Taxonomy" id="266040"/>
    <lineage>
        <taxon>Eukaryota</taxon>
        <taxon>Metazoa</taxon>
        <taxon>Ecdysozoa</taxon>
        <taxon>Arthropoda</taxon>
        <taxon>Chelicerata</taxon>
        <taxon>Arachnida</taxon>
        <taxon>Acari</taxon>
        <taxon>Parasitiformes</taxon>
        <taxon>Ixodida</taxon>
        <taxon>Ixodoidea</taxon>
        <taxon>Ixodidae</taxon>
        <taxon>Hyalomminae</taxon>
        <taxon>Hyalomma</taxon>
    </lineage>
</organism>
<name>A0ACB7TC85_HYAAI</name>
<protein>
    <submittedName>
        <fullName evidence="1">Uncharacterized protein</fullName>
    </submittedName>
</protein>
<evidence type="ECO:0000313" key="1">
    <source>
        <dbReference type="EMBL" id="KAH6943743.1"/>
    </source>
</evidence>